<evidence type="ECO:0000313" key="2">
    <source>
        <dbReference type="EMBL" id="KAK2632785.1"/>
    </source>
</evidence>
<keyword evidence="3" id="KW-1185">Reference proteome</keyword>
<keyword evidence="1" id="KW-1133">Transmembrane helix</keyword>
<protein>
    <submittedName>
        <fullName evidence="2">Uncharacterized protein</fullName>
    </submittedName>
</protein>
<dbReference type="PANTHER" id="PTHR31170:SF18">
    <property type="entry name" value="(WILD MALAYSIAN BANANA) HYPOTHETICAL PROTEIN"/>
    <property type="match status" value="1"/>
</dbReference>
<keyword evidence="1" id="KW-0472">Membrane</keyword>
<dbReference type="AlphaFoldDB" id="A0AAD9TBB2"/>
<organism evidence="2 3">
    <name type="scientific">Eucalyptus grandis</name>
    <name type="common">Flooded gum</name>
    <dbReference type="NCBI Taxonomy" id="71139"/>
    <lineage>
        <taxon>Eukaryota</taxon>
        <taxon>Viridiplantae</taxon>
        <taxon>Streptophyta</taxon>
        <taxon>Embryophyta</taxon>
        <taxon>Tracheophyta</taxon>
        <taxon>Spermatophyta</taxon>
        <taxon>Magnoliopsida</taxon>
        <taxon>eudicotyledons</taxon>
        <taxon>Gunneridae</taxon>
        <taxon>Pentapetalae</taxon>
        <taxon>rosids</taxon>
        <taxon>malvids</taxon>
        <taxon>Myrtales</taxon>
        <taxon>Myrtaceae</taxon>
        <taxon>Myrtoideae</taxon>
        <taxon>Eucalypteae</taxon>
        <taxon>Eucalyptus</taxon>
    </lineage>
</organism>
<evidence type="ECO:0000313" key="3">
    <source>
        <dbReference type="Proteomes" id="UP000030711"/>
    </source>
</evidence>
<proteinExistence type="predicted"/>
<feature type="transmembrane region" description="Helical" evidence="1">
    <location>
        <begin position="452"/>
        <end position="476"/>
    </location>
</feature>
<evidence type="ECO:0000256" key="1">
    <source>
        <dbReference type="SAM" id="Phobius"/>
    </source>
</evidence>
<sequence>MALDESSILQLEESQSLISSDYEEQPYWKMRSIYRVPAHITALNPEAYRPRVVSFGPYHHGEDSLLPMEEHKRRAVRQFLKRSKKPLRCFINSLKEVAQALEESYDALDSKWKAGRGEGAALPFLDLMITDGCFMLEILRFETKEVDDYAPNDPIFSKHGSLFITADIFQDALMLENQLPMLVLDRLMAVESDGKKDDKFVDGLILELIQHFYFHSEVITGMGKCLHFLDVFRHSMLVERNNKDEEVDGYVNRLIPKFCFPSEGITGMGKCLHVLDVFRKCMPMDREKKDDVEGHFSEMTYHLASATELREHGIRFKRSKTNSLKDISFVDGVLRLPAISVDSSTMSNFLNLMAFERSHVEAGSEVASYIYCKDLMISNARDVQVLRAEGIILNLLESDEAVATMFNSLGRYSTICFESNLIDVLEKVNKYCNKRWNMWRANLIHTYFSNPWVTLSLIAAVFLFALTIIQTVYSVLDYRK</sequence>
<dbReference type="Proteomes" id="UP000030711">
    <property type="component" value="Unassembled WGS sequence"/>
</dbReference>
<dbReference type="Pfam" id="PF03140">
    <property type="entry name" value="DUF247"/>
    <property type="match status" value="1"/>
</dbReference>
<gene>
    <name evidence="2" type="ORF">EUGRSUZ_L01084</name>
</gene>
<reference evidence="2 3" key="1">
    <citation type="journal article" date="2014" name="Nature">
        <title>The genome of Eucalyptus grandis.</title>
        <authorList>
            <person name="Myburg A.A."/>
            <person name="Grattapaglia D."/>
            <person name="Tuskan G.A."/>
            <person name="Hellsten U."/>
            <person name="Hayes R.D."/>
            <person name="Grimwood J."/>
            <person name="Jenkins J."/>
            <person name="Lindquist E."/>
            <person name="Tice H."/>
            <person name="Bauer D."/>
            <person name="Goodstein D.M."/>
            <person name="Dubchak I."/>
            <person name="Poliakov A."/>
            <person name="Mizrachi E."/>
            <person name="Kullan A.R."/>
            <person name="Hussey S.G."/>
            <person name="Pinard D."/>
            <person name="van der Merwe K."/>
            <person name="Singh P."/>
            <person name="van Jaarsveld I."/>
            <person name="Silva-Junior O.B."/>
            <person name="Togawa R.C."/>
            <person name="Pappas M.R."/>
            <person name="Faria D.A."/>
            <person name="Sansaloni C.P."/>
            <person name="Petroli C.D."/>
            <person name="Yang X."/>
            <person name="Ranjan P."/>
            <person name="Tschaplinski T.J."/>
            <person name="Ye C.Y."/>
            <person name="Li T."/>
            <person name="Sterck L."/>
            <person name="Vanneste K."/>
            <person name="Murat F."/>
            <person name="Soler M."/>
            <person name="Clemente H.S."/>
            <person name="Saidi N."/>
            <person name="Cassan-Wang H."/>
            <person name="Dunand C."/>
            <person name="Hefer C.A."/>
            <person name="Bornberg-Bauer E."/>
            <person name="Kersting A.R."/>
            <person name="Vining K."/>
            <person name="Amarasinghe V."/>
            <person name="Ranik M."/>
            <person name="Naithani S."/>
            <person name="Elser J."/>
            <person name="Boyd A.E."/>
            <person name="Liston A."/>
            <person name="Spatafora J.W."/>
            <person name="Dharmwardhana P."/>
            <person name="Raja R."/>
            <person name="Sullivan C."/>
            <person name="Romanel E."/>
            <person name="Alves-Ferreira M."/>
            <person name="Kulheim C."/>
            <person name="Foley W."/>
            <person name="Carocha V."/>
            <person name="Paiva J."/>
            <person name="Kudrna D."/>
            <person name="Brommonschenkel S.H."/>
            <person name="Pasquali G."/>
            <person name="Byrne M."/>
            <person name="Rigault P."/>
            <person name="Tibbits J."/>
            <person name="Spokevicius A."/>
            <person name="Jones R.C."/>
            <person name="Steane D.A."/>
            <person name="Vaillancourt R.E."/>
            <person name="Potts B.M."/>
            <person name="Joubert F."/>
            <person name="Barry K."/>
            <person name="Pappas G.J."/>
            <person name="Strauss S.H."/>
            <person name="Jaiswal P."/>
            <person name="Grima-Pettenati J."/>
            <person name="Salse J."/>
            <person name="Van de Peer Y."/>
            <person name="Rokhsar D.S."/>
            <person name="Schmutz J."/>
        </authorList>
    </citation>
    <scope>NUCLEOTIDE SEQUENCE [LARGE SCALE GENOMIC DNA]</scope>
    <source>
        <strain evidence="3">cv. BRASUZ1</strain>
        <tissue evidence="2">Leaf extractions</tissue>
    </source>
</reference>
<keyword evidence="1" id="KW-0812">Transmembrane</keyword>
<comment type="caution">
    <text evidence="2">The sequence shown here is derived from an EMBL/GenBank/DDBJ whole genome shotgun (WGS) entry which is preliminary data.</text>
</comment>
<name>A0AAD9TBB2_EUCGR</name>
<dbReference type="EMBL" id="MU848353">
    <property type="protein sequence ID" value="KAK2632785.1"/>
    <property type="molecule type" value="Genomic_DNA"/>
</dbReference>
<accession>A0AAD9TBB2</accession>
<dbReference type="InterPro" id="IPR004158">
    <property type="entry name" value="DUF247_pln"/>
</dbReference>
<dbReference type="PANTHER" id="PTHR31170">
    <property type="entry name" value="BNAC04G53230D PROTEIN"/>
    <property type="match status" value="1"/>
</dbReference>